<dbReference type="InterPro" id="IPR015422">
    <property type="entry name" value="PyrdxlP-dep_Trfase_small"/>
</dbReference>
<sequence length="180" mass="19901">MHLDGARLWEAIVAEGVEMKDYLDCFDTASLCLSKGIGAPMGSVIVGPKEIIDRAIWFRKMFGGATRQTGMMAAAALVALDEHLPRLAQVHSLASQVGRHLQDIGFQLLLPVSTNMVILDLKGMGIPGDILVKYCKRHDVRAFHSGRLVFHHQTSKDGVSRLQSALLELINDHQSYRRLT</sequence>
<evidence type="ECO:0000313" key="6">
    <source>
        <dbReference type="Proteomes" id="UP001215712"/>
    </source>
</evidence>
<dbReference type="Gene3D" id="3.40.640.10">
    <property type="entry name" value="Type I PLP-dependent aspartate aminotransferase-like (Major domain)"/>
    <property type="match status" value="1"/>
</dbReference>
<dbReference type="Pfam" id="PF01212">
    <property type="entry name" value="Beta_elim_lyase"/>
    <property type="match status" value="1"/>
</dbReference>
<evidence type="ECO:0000256" key="1">
    <source>
        <dbReference type="ARBA" id="ARBA00001933"/>
    </source>
</evidence>
<reference evidence="5" key="2">
    <citation type="submission" date="2023-01" db="EMBL/GenBank/DDBJ databases">
        <authorList>
            <person name="Petersen C."/>
        </authorList>
    </citation>
    <scope>NUCLEOTIDE SEQUENCE</scope>
    <source>
        <strain evidence="5">IBT 17514</strain>
    </source>
</reference>
<protein>
    <recommendedName>
        <fullName evidence="4">Aromatic amino acid beta-eliminating lyase/threonine aldolase domain-containing protein</fullName>
    </recommendedName>
</protein>
<comment type="similarity">
    <text evidence="2">Belongs to the threonine aldolase family.</text>
</comment>
<dbReference type="InterPro" id="IPR015421">
    <property type="entry name" value="PyrdxlP-dep_Trfase_major"/>
</dbReference>
<keyword evidence="3" id="KW-0663">Pyridoxal phosphate</keyword>
<proteinExistence type="inferred from homology"/>
<keyword evidence="6" id="KW-1185">Reference proteome</keyword>
<feature type="domain" description="Aromatic amino acid beta-eliminating lyase/threonine aldolase" evidence="4">
    <location>
        <begin position="1"/>
        <end position="121"/>
    </location>
</feature>
<dbReference type="EMBL" id="JAQJAN010000011">
    <property type="protein sequence ID" value="KAJ5719107.1"/>
    <property type="molecule type" value="Genomic_DNA"/>
</dbReference>
<reference evidence="5" key="1">
    <citation type="journal article" date="2023" name="IMA Fungus">
        <title>Comparative genomic study of the Penicillium genus elucidates a diverse pangenome and 15 lateral gene transfer events.</title>
        <authorList>
            <person name="Petersen C."/>
            <person name="Sorensen T."/>
            <person name="Nielsen M.R."/>
            <person name="Sondergaard T.E."/>
            <person name="Sorensen J.L."/>
            <person name="Fitzpatrick D.A."/>
            <person name="Frisvad J.C."/>
            <person name="Nielsen K.L."/>
        </authorList>
    </citation>
    <scope>NUCLEOTIDE SEQUENCE</scope>
    <source>
        <strain evidence="5">IBT 17514</strain>
    </source>
</reference>
<dbReference type="AlphaFoldDB" id="A0AAD6HHV8"/>
<evidence type="ECO:0000313" key="5">
    <source>
        <dbReference type="EMBL" id="KAJ5719107.1"/>
    </source>
</evidence>
<evidence type="ECO:0000259" key="4">
    <source>
        <dbReference type="Pfam" id="PF01212"/>
    </source>
</evidence>
<accession>A0AAD6HHV8</accession>
<organism evidence="5 6">
    <name type="scientific">Penicillium malachiteum</name>
    <dbReference type="NCBI Taxonomy" id="1324776"/>
    <lineage>
        <taxon>Eukaryota</taxon>
        <taxon>Fungi</taxon>
        <taxon>Dikarya</taxon>
        <taxon>Ascomycota</taxon>
        <taxon>Pezizomycotina</taxon>
        <taxon>Eurotiomycetes</taxon>
        <taxon>Eurotiomycetidae</taxon>
        <taxon>Eurotiales</taxon>
        <taxon>Aspergillaceae</taxon>
        <taxon>Penicillium</taxon>
    </lineage>
</organism>
<comment type="cofactor">
    <cofactor evidence="1">
        <name>pyridoxal 5'-phosphate</name>
        <dbReference type="ChEBI" id="CHEBI:597326"/>
    </cofactor>
</comment>
<dbReference type="GO" id="GO:0005829">
    <property type="term" value="C:cytosol"/>
    <property type="evidence" value="ECO:0007669"/>
    <property type="project" value="TreeGrafter"/>
</dbReference>
<dbReference type="SUPFAM" id="SSF53383">
    <property type="entry name" value="PLP-dependent transferases"/>
    <property type="match status" value="1"/>
</dbReference>
<dbReference type="InterPro" id="IPR015424">
    <property type="entry name" value="PyrdxlP-dep_Trfase"/>
</dbReference>
<dbReference type="PANTHER" id="PTHR48097">
    <property type="entry name" value="L-THREONINE ALDOLASE-RELATED"/>
    <property type="match status" value="1"/>
</dbReference>
<dbReference type="Proteomes" id="UP001215712">
    <property type="component" value="Unassembled WGS sequence"/>
</dbReference>
<dbReference type="GO" id="GO:0008732">
    <property type="term" value="F:L-allo-threonine aldolase activity"/>
    <property type="evidence" value="ECO:0007669"/>
    <property type="project" value="TreeGrafter"/>
</dbReference>
<comment type="caution">
    <text evidence="5">The sequence shown here is derived from an EMBL/GenBank/DDBJ whole genome shotgun (WGS) entry which is preliminary data.</text>
</comment>
<name>A0AAD6HHV8_9EURO</name>
<dbReference type="GO" id="GO:0006545">
    <property type="term" value="P:glycine biosynthetic process"/>
    <property type="evidence" value="ECO:0007669"/>
    <property type="project" value="TreeGrafter"/>
</dbReference>
<dbReference type="PANTHER" id="PTHR48097:SF9">
    <property type="entry name" value="L-THREONINE ALDOLASE"/>
    <property type="match status" value="1"/>
</dbReference>
<dbReference type="GO" id="GO:0006567">
    <property type="term" value="P:L-threonine catabolic process"/>
    <property type="evidence" value="ECO:0007669"/>
    <property type="project" value="TreeGrafter"/>
</dbReference>
<evidence type="ECO:0000256" key="2">
    <source>
        <dbReference type="ARBA" id="ARBA00006966"/>
    </source>
</evidence>
<gene>
    <name evidence="5" type="ORF">N7493_007562</name>
</gene>
<dbReference type="Gene3D" id="3.90.1150.10">
    <property type="entry name" value="Aspartate Aminotransferase, domain 1"/>
    <property type="match status" value="1"/>
</dbReference>
<evidence type="ECO:0000256" key="3">
    <source>
        <dbReference type="ARBA" id="ARBA00022898"/>
    </source>
</evidence>
<dbReference type="InterPro" id="IPR001597">
    <property type="entry name" value="ArAA_b-elim_lyase/Thr_aldolase"/>
</dbReference>